<dbReference type="EMBL" id="JACIDN010000002">
    <property type="protein sequence ID" value="MBB3901971.1"/>
    <property type="molecule type" value="Genomic_DNA"/>
</dbReference>
<evidence type="ECO:0000313" key="5">
    <source>
        <dbReference type="Proteomes" id="UP000517759"/>
    </source>
</evidence>
<dbReference type="Gene3D" id="3.40.50.850">
    <property type="entry name" value="Isochorismatase-like"/>
    <property type="match status" value="1"/>
</dbReference>
<dbReference type="CDD" id="cd00431">
    <property type="entry name" value="cysteine_hydrolases"/>
    <property type="match status" value="1"/>
</dbReference>
<dbReference type="Proteomes" id="UP000517759">
    <property type="component" value="Unassembled WGS sequence"/>
</dbReference>
<comment type="caution">
    <text evidence="4">The sequence shown here is derived from an EMBL/GenBank/DDBJ whole genome shotgun (WGS) entry which is preliminary data.</text>
</comment>
<organism evidence="4 5">
    <name type="scientific">Methylobacterium brachythecii</name>
    <dbReference type="NCBI Taxonomy" id="1176177"/>
    <lineage>
        <taxon>Bacteria</taxon>
        <taxon>Pseudomonadati</taxon>
        <taxon>Pseudomonadota</taxon>
        <taxon>Alphaproteobacteria</taxon>
        <taxon>Hyphomicrobiales</taxon>
        <taxon>Methylobacteriaceae</taxon>
        <taxon>Methylobacterium</taxon>
    </lineage>
</organism>
<evidence type="ECO:0000313" key="3">
    <source>
        <dbReference type="EMBL" id="GLS43353.1"/>
    </source>
</evidence>
<feature type="domain" description="Isochorismatase-like" evidence="2">
    <location>
        <begin position="10"/>
        <end position="177"/>
    </location>
</feature>
<evidence type="ECO:0000313" key="6">
    <source>
        <dbReference type="Proteomes" id="UP001156881"/>
    </source>
</evidence>
<dbReference type="GO" id="GO:0016787">
    <property type="term" value="F:hydrolase activity"/>
    <property type="evidence" value="ECO:0007669"/>
    <property type="project" value="UniProtKB-KW"/>
</dbReference>
<dbReference type="PANTHER" id="PTHR43540:SF7">
    <property type="entry name" value="ISOCHORISMATASE FAMILY PROTEIN YECD"/>
    <property type="match status" value="1"/>
</dbReference>
<reference evidence="6" key="2">
    <citation type="journal article" date="2019" name="Int. J. Syst. Evol. Microbiol.">
        <title>The Global Catalogue of Microorganisms (GCM) 10K type strain sequencing project: providing services to taxonomists for standard genome sequencing and annotation.</title>
        <authorList>
            <consortium name="The Broad Institute Genomics Platform"/>
            <consortium name="The Broad Institute Genome Sequencing Center for Infectious Disease"/>
            <person name="Wu L."/>
            <person name="Ma J."/>
        </authorList>
    </citation>
    <scope>NUCLEOTIDE SEQUENCE [LARGE SCALE GENOMIC DNA]</scope>
    <source>
        <strain evidence="6">NBRC 107710</strain>
    </source>
</reference>
<reference evidence="3" key="4">
    <citation type="submission" date="2023-01" db="EMBL/GenBank/DDBJ databases">
        <title>Draft genome sequence of Methylobacterium brachythecii strain NBRC 107710.</title>
        <authorList>
            <person name="Sun Q."/>
            <person name="Mori K."/>
        </authorList>
    </citation>
    <scope>NUCLEOTIDE SEQUENCE</scope>
    <source>
        <strain evidence="3">NBRC 107710</strain>
    </source>
</reference>
<dbReference type="RefSeq" id="WP_183503313.1">
    <property type="nucleotide sequence ID" value="NZ_BSPG01000004.1"/>
</dbReference>
<evidence type="ECO:0000259" key="2">
    <source>
        <dbReference type="Pfam" id="PF00857"/>
    </source>
</evidence>
<gene>
    <name evidence="3" type="ORF">GCM10007884_13380</name>
    <name evidence="4" type="ORF">GGR33_001457</name>
</gene>
<accession>A0A7W6F6F9</accession>
<dbReference type="SUPFAM" id="SSF52499">
    <property type="entry name" value="Isochorismatase-like hydrolases"/>
    <property type="match status" value="1"/>
</dbReference>
<proteinExistence type="predicted"/>
<dbReference type="InterPro" id="IPR000868">
    <property type="entry name" value="Isochorismatase-like_dom"/>
</dbReference>
<dbReference type="InterPro" id="IPR050272">
    <property type="entry name" value="Isochorismatase-like_hydrls"/>
</dbReference>
<dbReference type="Pfam" id="PF00857">
    <property type="entry name" value="Isochorismatase"/>
    <property type="match status" value="1"/>
</dbReference>
<dbReference type="Proteomes" id="UP001156881">
    <property type="component" value="Unassembled WGS sequence"/>
</dbReference>
<reference evidence="4 5" key="3">
    <citation type="submission" date="2020-08" db="EMBL/GenBank/DDBJ databases">
        <title>Genomic Encyclopedia of Type Strains, Phase IV (KMG-IV): sequencing the most valuable type-strain genomes for metagenomic binning, comparative biology and taxonomic classification.</title>
        <authorList>
            <person name="Goeker M."/>
        </authorList>
    </citation>
    <scope>NUCLEOTIDE SEQUENCE [LARGE SCALE GENOMIC DNA]</scope>
    <source>
        <strain evidence="4 5">DSM 24105</strain>
    </source>
</reference>
<dbReference type="PANTHER" id="PTHR43540">
    <property type="entry name" value="PEROXYUREIDOACRYLATE/UREIDOACRYLATE AMIDOHYDROLASE-RELATED"/>
    <property type="match status" value="1"/>
</dbReference>
<dbReference type="EMBL" id="BSPG01000004">
    <property type="protein sequence ID" value="GLS43353.1"/>
    <property type="molecule type" value="Genomic_DNA"/>
</dbReference>
<sequence>MALTALDPKTALLVIDLQKGIVGMLSAEQSAGGVANAARLTKAFRRQGLPVVLVNVAGGSPGRVEQRRNLGDLPPDWTEIIPELDRQPGDHLVTKRSWGAFTDTDLDAHLRGRGVTQVVLAGIATSVGVESTARFAHELGYNVTLAHDAMADRSPEAHQYSLTQIFPRIGETGTSAEIVAMLDRGEA</sequence>
<evidence type="ECO:0000256" key="1">
    <source>
        <dbReference type="ARBA" id="ARBA00022801"/>
    </source>
</evidence>
<dbReference type="InterPro" id="IPR036380">
    <property type="entry name" value="Isochorismatase-like_sf"/>
</dbReference>
<protein>
    <submittedName>
        <fullName evidence="3">Hydrolase</fullName>
    </submittedName>
    <submittedName>
        <fullName evidence="4">Nicotinamidase-related amidase</fullName>
    </submittedName>
</protein>
<dbReference type="AlphaFoldDB" id="A0A7W6F6F9"/>
<reference evidence="3" key="1">
    <citation type="journal article" date="2014" name="Int. J. Syst. Evol. Microbiol.">
        <title>Complete genome of a new Firmicutes species belonging to the dominant human colonic microbiota ('Ruminococcus bicirculans') reveals two chromosomes and a selective capacity to utilize plant glucans.</title>
        <authorList>
            <consortium name="NISC Comparative Sequencing Program"/>
            <person name="Wegmann U."/>
            <person name="Louis P."/>
            <person name="Goesmann A."/>
            <person name="Henrissat B."/>
            <person name="Duncan S.H."/>
            <person name="Flint H.J."/>
        </authorList>
    </citation>
    <scope>NUCLEOTIDE SEQUENCE</scope>
    <source>
        <strain evidence="3">NBRC 107710</strain>
    </source>
</reference>
<evidence type="ECO:0000313" key="4">
    <source>
        <dbReference type="EMBL" id="MBB3901971.1"/>
    </source>
</evidence>
<keyword evidence="1 3" id="KW-0378">Hydrolase</keyword>
<keyword evidence="6" id="KW-1185">Reference proteome</keyword>
<name>A0A7W6F6F9_9HYPH</name>